<dbReference type="PANTHER" id="PTHR43791:SF39">
    <property type="entry name" value="TRANSPORTER LIZ1_SEO1, PUTATIVE (AFU_ORTHOLOGUE AFUA_3G00980)-RELATED"/>
    <property type="match status" value="1"/>
</dbReference>
<sequence length="406" mass="45304">GNQLNYITTAWTCGYVIGQIPSNLLITRFSPSIWIPMMEIIWSGLTMALAGAKNFSTLVGVRFLVGMIHLFSSEATFYPGMQYVLGSWYKPTELGKRACLFHVASAIGPMFSGFLQTGAYDGLNGVGGLAGWQWLFIIDGIITIPIGILGFIIMPNLPHNTKPSYIYTEEQLAMARKRMDEIGRRPATGVFTKEKIKSFFTTWHIWTLVPCASLCSFNNGSNPSSSMIYWFKSFNTSEKTVYSVAQINTYPLPQYAVQVVTTLIWAWWSDAIQMRWPPMIVAATWNMGVCIALAATPVYTHIARRWALYYMTTVSGGLSGLIMAWANELTGDDSEKRSFVVASCNCLAYTVQAWLPILIVPQVDQPKVFIGNVTTVGIMVGLMFFALLTAYLERRDKLRKARGEDV</sequence>
<proteinExistence type="inferred from homology"/>
<evidence type="ECO:0000256" key="3">
    <source>
        <dbReference type="ARBA" id="ARBA00022692"/>
    </source>
</evidence>
<evidence type="ECO:0000256" key="5">
    <source>
        <dbReference type="ARBA" id="ARBA00023136"/>
    </source>
</evidence>
<dbReference type="InterPro" id="IPR011701">
    <property type="entry name" value="MFS"/>
</dbReference>
<feature type="transmembrane region" description="Helical" evidence="7">
    <location>
        <begin position="306"/>
        <end position="326"/>
    </location>
</feature>
<dbReference type="GO" id="GO:0016020">
    <property type="term" value="C:membrane"/>
    <property type="evidence" value="ECO:0007669"/>
    <property type="project" value="UniProtKB-SubCell"/>
</dbReference>
<feature type="transmembrane region" description="Helical" evidence="7">
    <location>
        <begin position="369"/>
        <end position="392"/>
    </location>
</feature>
<feature type="transmembrane region" description="Helical" evidence="7">
    <location>
        <begin position="338"/>
        <end position="357"/>
    </location>
</feature>
<comment type="subcellular location">
    <subcellularLocation>
        <location evidence="1">Membrane</location>
        <topology evidence="1">Multi-pass membrane protein</topology>
    </subcellularLocation>
</comment>
<evidence type="ECO:0000256" key="2">
    <source>
        <dbReference type="ARBA" id="ARBA00022448"/>
    </source>
</evidence>
<dbReference type="AlphaFoldDB" id="A0A0D7AP38"/>
<evidence type="ECO:0000313" key="8">
    <source>
        <dbReference type="EMBL" id="KIY52538.1"/>
    </source>
</evidence>
<feature type="transmembrane region" description="Helical" evidence="7">
    <location>
        <begin position="279"/>
        <end position="300"/>
    </location>
</feature>
<dbReference type="GO" id="GO:0022857">
    <property type="term" value="F:transmembrane transporter activity"/>
    <property type="evidence" value="ECO:0007669"/>
    <property type="project" value="InterPro"/>
</dbReference>
<dbReference type="InterPro" id="IPR036259">
    <property type="entry name" value="MFS_trans_sf"/>
</dbReference>
<comment type="similarity">
    <text evidence="6">Belongs to the major facilitator superfamily. Allantoate permease family.</text>
</comment>
<protein>
    <submittedName>
        <fullName evidence="8">MFS general substrate transporter</fullName>
    </submittedName>
</protein>
<keyword evidence="2" id="KW-0813">Transport</keyword>
<dbReference type="EMBL" id="KN881641">
    <property type="protein sequence ID" value="KIY52538.1"/>
    <property type="molecule type" value="Genomic_DNA"/>
</dbReference>
<name>A0A0D7AP38_9AGAR</name>
<keyword evidence="9" id="KW-1185">Reference proteome</keyword>
<reference evidence="8 9" key="1">
    <citation type="journal article" date="2015" name="Fungal Genet. Biol.">
        <title>Evolution of novel wood decay mechanisms in Agaricales revealed by the genome sequences of Fistulina hepatica and Cylindrobasidium torrendii.</title>
        <authorList>
            <person name="Floudas D."/>
            <person name="Held B.W."/>
            <person name="Riley R."/>
            <person name="Nagy L.G."/>
            <person name="Koehler G."/>
            <person name="Ransdell A.S."/>
            <person name="Younus H."/>
            <person name="Chow J."/>
            <person name="Chiniquy J."/>
            <person name="Lipzen A."/>
            <person name="Tritt A."/>
            <person name="Sun H."/>
            <person name="Haridas S."/>
            <person name="LaButti K."/>
            <person name="Ohm R.A."/>
            <person name="Kues U."/>
            <person name="Blanchette R.A."/>
            <person name="Grigoriev I.V."/>
            <person name="Minto R.E."/>
            <person name="Hibbett D.S."/>
        </authorList>
    </citation>
    <scope>NUCLEOTIDE SEQUENCE [LARGE SCALE GENOMIC DNA]</scope>
    <source>
        <strain evidence="8 9">ATCC 64428</strain>
    </source>
</reference>
<evidence type="ECO:0000256" key="4">
    <source>
        <dbReference type="ARBA" id="ARBA00022989"/>
    </source>
</evidence>
<dbReference type="SUPFAM" id="SSF103473">
    <property type="entry name" value="MFS general substrate transporter"/>
    <property type="match status" value="1"/>
</dbReference>
<evidence type="ECO:0000256" key="1">
    <source>
        <dbReference type="ARBA" id="ARBA00004141"/>
    </source>
</evidence>
<keyword evidence="4 7" id="KW-1133">Transmembrane helix</keyword>
<dbReference type="FunFam" id="1.20.1250.20:FF:000065">
    <property type="entry name" value="Putative MFS pantothenate transporter"/>
    <property type="match status" value="1"/>
</dbReference>
<keyword evidence="5 7" id="KW-0472">Membrane</keyword>
<dbReference type="Proteomes" id="UP000054144">
    <property type="component" value="Unassembled WGS sequence"/>
</dbReference>
<dbReference type="OrthoDB" id="3639251at2759"/>
<evidence type="ECO:0000256" key="7">
    <source>
        <dbReference type="SAM" id="Phobius"/>
    </source>
</evidence>
<organism evidence="8 9">
    <name type="scientific">Fistulina hepatica ATCC 64428</name>
    <dbReference type="NCBI Taxonomy" id="1128425"/>
    <lineage>
        <taxon>Eukaryota</taxon>
        <taxon>Fungi</taxon>
        <taxon>Dikarya</taxon>
        <taxon>Basidiomycota</taxon>
        <taxon>Agaricomycotina</taxon>
        <taxon>Agaricomycetes</taxon>
        <taxon>Agaricomycetidae</taxon>
        <taxon>Agaricales</taxon>
        <taxon>Fistulinaceae</taxon>
        <taxon>Fistulina</taxon>
    </lineage>
</organism>
<gene>
    <name evidence="8" type="ORF">FISHEDRAFT_30743</name>
</gene>
<evidence type="ECO:0000256" key="6">
    <source>
        <dbReference type="ARBA" id="ARBA00037968"/>
    </source>
</evidence>
<feature type="non-terminal residue" evidence="8">
    <location>
        <position position="1"/>
    </location>
</feature>
<feature type="transmembrane region" description="Helical" evidence="7">
    <location>
        <begin position="132"/>
        <end position="154"/>
    </location>
</feature>
<evidence type="ECO:0000313" key="9">
    <source>
        <dbReference type="Proteomes" id="UP000054144"/>
    </source>
</evidence>
<dbReference type="Pfam" id="PF07690">
    <property type="entry name" value="MFS_1"/>
    <property type="match status" value="1"/>
</dbReference>
<feature type="transmembrane region" description="Helical" evidence="7">
    <location>
        <begin position="99"/>
        <end position="120"/>
    </location>
</feature>
<keyword evidence="3 7" id="KW-0812">Transmembrane</keyword>
<dbReference type="Gene3D" id="1.20.1250.20">
    <property type="entry name" value="MFS general substrate transporter like domains"/>
    <property type="match status" value="2"/>
</dbReference>
<feature type="non-terminal residue" evidence="8">
    <location>
        <position position="406"/>
    </location>
</feature>
<dbReference type="PANTHER" id="PTHR43791">
    <property type="entry name" value="PERMEASE-RELATED"/>
    <property type="match status" value="1"/>
</dbReference>
<accession>A0A0D7AP38</accession>